<dbReference type="GO" id="GO:0005524">
    <property type="term" value="F:ATP binding"/>
    <property type="evidence" value="ECO:0007669"/>
    <property type="project" value="UniProtKB-UniRule"/>
</dbReference>
<evidence type="ECO:0000256" key="3">
    <source>
        <dbReference type="ARBA" id="ARBA00022806"/>
    </source>
</evidence>
<feature type="domain" description="UvrD-like helicase ATP-binding" evidence="7">
    <location>
        <begin position="145"/>
        <end position="427"/>
    </location>
</feature>
<name>A0A418KV30_9ACTN</name>
<comment type="caution">
    <text evidence="8">The sequence shown here is derived from an EMBL/GenBank/DDBJ whole genome shotgun (WGS) entry which is preliminary data.</text>
</comment>
<dbReference type="InterPro" id="IPR027417">
    <property type="entry name" value="P-loop_NTPase"/>
</dbReference>
<dbReference type="GO" id="GO:0016787">
    <property type="term" value="F:hydrolase activity"/>
    <property type="evidence" value="ECO:0007669"/>
    <property type="project" value="UniProtKB-UniRule"/>
</dbReference>
<dbReference type="InterPro" id="IPR014016">
    <property type="entry name" value="UvrD-like_ATP-bd"/>
</dbReference>
<evidence type="ECO:0000259" key="7">
    <source>
        <dbReference type="PROSITE" id="PS51198"/>
    </source>
</evidence>
<protein>
    <recommendedName>
        <fullName evidence="7">UvrD-like helicase ATP-binding domain-containing protein</fullName>
    </recommendedName>
</protein>
<evidence type="ECO:0000313" key="8">
    <source>
        <dbReference type="EMBL" id="RIQ31207.1"/>
    </source>
</evidence>
<keyword evidence="4 5" id="KW-0067">ATP-binding</keyword>
<organism evidence="8 9">
    <name type="scientific">Jiangella rhizosphaerae</name>
    <dbReference type="NCBI Taxonomy" id="2293569"/>
    <lineage>
        <taxon>Bacteria</taxon>
        <taxon>Bacillati</taxon>
        <taxon>Actinomycetota</taxon>
        <taxon>Actinomycetes</taxon>
        <taxon>Jiangellales</taxon>
        <taxon>Jiangellaceae</taxon>
        <taxon>Jiangella</taxon>
    </lineage>
</organism>
<sequence length="609" mass="65176">MEGTDVTTHPALDDEQQQLDRSFALLGDGAPDLPPLFGRIDDAGGSRYVGRTDVRDESGDAVVVAWHAPEAGAFYQACATEPAGVMLKRVVTVSGRQVIAVHDEIADGAAGDVSSARDQRPVVGKVVVAALEQFRTGALADATATLRPEQYDAIRRPARGVLVIQGGPGTGKTITALHRAAWLAANDDAVRAGGLLVVAPTPTLRNYVADVLPRLGAEAVTTDIGALYDGPATVRGRDTRPEAARVKGSAVMAMVLRRLVEATDGPATPEDLLRGLYADPALLERLADDLLKAGQRDVLYREPAPSAADEPWTVDDLVLLDELAHLLGRATPRFGHAVVDEAQNLSPMQARAIARRCRDVTLAGDLECSTGPGKHDEWSELTGYFGSEWGEATLSLGYRVPRPVVELSRRQLPDGGPLELARSLRDGLGLPLVRRVDPGDEAAVALSAGEAAAGTGFKVGVVVAPARYDETLRYCQSAGVKVGDGRDGDLAQPVTLLPADLANGLEFDAIALVEPAEIGDGTELGRRLLYVAMTRCTQSLAIFHSAPLPAGMEHLERPASPQEPEVEHRPRPARSEDLYDLFKLLRDDDRMLVEVLIRRLLRDSLERED</sequence>
<dbReference type="SUPFAM" id="SSF52540">
    <property type="entry name" value="P-loop containing nucleoside triphosphate hydrolases"/>
    <property type="match status" value="1"/>
</dbReference>
<dbReference type="AlphaFoldDB" id="A0A418KV30"/>
<dbReference type="GO" id="GO:0005829">
    <property type="term" value="C:cytosol"/>
    <property type="evidence" value="ECO:0007669"/>
    <property type="project" value="TreeGrafter"/>
</dbReference>
<evidence type="ECO:0000313" key="9">
    <source>
        <dbReference type="Proteomes" id="UP000284057"/>
    </source>
</evidence>
<dbReference type="GO" id="GO:0003677">
    <property type="term" value="F:DNA binding"/>
    <property type="evidence" value="ECO:0007669"/>
    <property type="project" value="InterPro"/>
</dbReference>
<keyword evidence="2 5" id="KW-0378">Hydrolase</keyword>
<evidence type="ECO:0000256" key="2">
    <source>
        <dbReference type="ARBA" id="ARBA00022801"/>
    </source>
</evidence>
<accession>A0A418KV30</accession>
<feature type="binding site" evidence="5">
    <location>
        <begin position="166"/>
        <end position="173"/>
    </location>
    <ligand>
        <name>ATP</name>
        <dbReference type="ChEBI" id="CHEBI:30616"/>
    </ligand>
</feature>
<dbReference type="PROSITE" id="PS51198">
    <property type="entry name" value="UVRD_HELICASE_ATP_BIND"/>
    <property type="match status" value="1"/>
</dbReference>
<dbReference type="PANTHER" id="PTHR11070:SF45">
    <property type="entry name" value="DNA 3'-5' HELICASE"/>
    <property type="match status" value="1"/>
</dbReference>
<feature type="region of interest" description="Disordered" evidence="6">
    <location>
        <begin position="553"/>
        <end position="572"/>
    </location>
</feature>
<dbReference type="EMBL" id="QUAL01000053">
    <property type="protein sequence ID" value="RIQ31207.1"/>
    <property type="molecule type" value="Genomic_DNA"/>
</dbReference>
<keyword evidence="1 5" id="KW-0547">Nucleotide-binding</keyword>
<dbReference type="Proteomes" id="UP000284057">
    <property type="component" value="Unassembled WGS sequence"/>
</dbReference>
<dbReference type="GO" id="GO:0043138">
    <property type="term" value="F:3'-5' DNA helicase activity"/>
    <property type="evidence" value="ECO:0007669"/>
    <property type="project" value="TreeGrafter"/>
</dbReference>
<dbReference type="GO" id="GO:0000725">
    <property type="term" value="P:recombinational repair"/>
    <property type="evidence" value="ECO:0007669"/>
    <property type="project" value="TreeGrafter"/>
</dbReference>
<dbReference type="PANTHER" id="PTHR11070">
    <property type="entry name" value="UVRD / RECB / PCRA DNA HELICASE FAMILY MEMBER"/>
    <property type="match status" value="1"/>
</dbReference>
<gene>
    <name evidence="8" type="ORF">DY240_06520</name>
</gene>
<dbReference type="Gene3D" id="3.40.50.300">
    <property type="entry name" value="P-loop containing nucleotide triphosphate hydrolases"/>
    <property type="match status" value="2"/>
</dbReference>
<dbReference type="Pfam" id="PF13245">
    <property type="entry name" value="AAA_19"/>
    <property type="match status" value="1"/>
</dbReference>
<evidence type="ECO:0000256" key="4">
    <source>
        <dbReference type="ARBA" id="ARBA00022840"/>
    </source>
</evidence>
<evidence type="ECO:0000256" key="1">
    <source>
        <dbReference type="ARBA" id="ARBA00022741"/>
    </source>
</evidence>
<evidence type="ECO:0000256" key="5">
    <source>
        <dbReference type="PROSITE-ProRule" id="PRU00560"/>
    </source>
</evidence>
<keyword evidence="9" id="KW-1185">Reference proteome</keyword>
<dbReference type="InterPro" id="IPR000212">
    <property type="entry name" value="DNA_helicase_UvrD/REP"/>
</dbReference>
<evidence type="ECO:0000256" key="6">
    <source>
        <dbReference type="SAM" id="MobiDB-lite"/>
    </source>
</evidence>
<keyword evidence="3 5" id="KW-0347">Helicase</keyword>
<proteinExistence type="predicted"/>
<reference evidence="8 9" key="1">
    <citation type="submission" date="2018-09" db="EMBL/GenBank/DDBJ databases">
        <title>Isolation, diversity and antifungal activity of actinobacteria from wheat.</title>
        <authorList>
            <person name="Han C."/>
        </authorList>
    </citation>
    <scope>NUCLEOTIDE SEQUENCE [LARGE SCALE GENOMIC DNA]</scope>
    <source>
        <strain evidence="8 9">NEAU-YY265</strain>
    </source>
</reference>